<evidence type="ECO:0000313" key="3">
    <source>
        <dbReference type="EMBL" id="KAJ8568689.1"/>
    </source>
</evidence>
<feature type="region of interest" description="Disordered" evidence="1">
    <location>
        <begin position="1"/>
        <end position="22"/>
    </location>
</feature>
<feature type="domain" description="F-box" evidence="2">
    <location>
        <begin position="24"/>
        <end position="70"/>
    </location>
</feature>
<dbReference type="SUPFAM" id="SSF81383">
    <property type="entry name" value="F-box domain"/>
    <property type="match status" value="1"/>
</dbReference>
<evidence type="ECO:0000256" key="1">
    <source>
        <dbReference type="SAM" id="MobiDB-lite"/>
    </source>
</evidence>
<evidence type="ECO:0000259" key="2">
    <source>
        <dbReference type="PROSITE" id="PS50181"/>
    </source>
</evidence>
<dbReference type="SMART" id="SM00256">
    <property type="entry name" value="FBOX"/>
    <property type="match status" value="1"/>
</dbReference>
<dbReference type="Proteomes" id="UP001152561">
    <property type="component" value="Unassembled WGS sequence"/>
</dbReference>
<name>A0A9Q1MYN0_9SOLA</name>
<proteinExistence type="predicted"/>
<accession>A0A9Q1MYN0</accession>
<dbReference type="Pfam" id="PF00646">
    <property type="entry name" value="F-box"/>
    <property type="match status" value="1"/>
</dbReference>
<dbReference type="InterPro" id="IPR001810">
    <property type="entry name" value="F-box_dom"/>
</dbReference>
<dbReference type="InterPro" id="IPR050796">
    <property type="entry name" value="SCF_F-box_component"/>
</dbReference>
<protein>
    <recommendedName>
        <fullName evidence="2">F-box domain-containing protein</fullName>
    </recommendedName>
</protein>
<feature type="compositionally biased region" description="Basic residues" evidence="1">
    <location>
        <begin position="8"/>
        <end position="17"/>
    </location>
</feature>
<dbReference type="PANTHER" id="PTHR31672">
    <property type="entry name" value="BNACNNG10540D PROTEIN"/>
    <property type="match status" value="1"/>
</dbReference>
<dbReference type="OrthoDB" id="1304917at2759"/>
<dbReference type="PROSITE" id="PS50181">
    <property type="entry name" value="FBOX"/>
    <property type="match status" value="1"/>
</dbReference>
<dbReference type="AlphaFoldDB" id="A0A9Q1MYN0"/>
<dbReference type="EMBL" id="JAJAGQ010000003">
    <property type="protein sequence ID" value="KAJ8568689.1"/>
    <property type="molecule type" value="Genomic_DNA"/>
</dbReference>
<evidence type="ECO:0000313" key="4">
    <source>
        <dbReference type="Proteomes" id="UP001152561"/>
    </source>
</evidence>
<dbReference type="PANTHER" id="PTHR31672:SF13">
    <property type="entry name" value="F-BOX PROTEIN CPR30-LIKE"/>
    <property type="match status" value="1"/>
</dbReference>
<dbReference type="CDD" id="cd22157">
    <property type="entry name" value="F-box_AtFBW1-like"/>
    <property type="match status" value="1"/>
</dbReference>
<dbReference type="InterPro" id="IPR036047">
    <property type="entry name" value="F-box-like_dom_sf"/>
</dbReference>
<gene>
    <name evidence="3" type="ORF">K7X08_028222</name>
</gene>
<organism evidence="3 4">
    <name type="scientific">Anisodus acutangulus</name>
    <dbReference type="NCBI Taxonomy" id="402998"/>
    <lineage>
        <taxon>Eukaryota</taxon>
        <taxon>Viridiplantae</taxon>
        <taxon>Streptophyta</taxon>
        <taxon>Embryophyta</taxon>
        <taxon>Tracheophyta</taxon>
        <taxon>Spermatophyta</taxon>
        <taxon>Magnoliopsida</taxon>
        <taxon>eudicotyledons</taxon>
        <taxon>Gunneridae</taxon>
        <taxon>Pentapetalae</taxon>
        <taxon>asterids</taxon>
        <taxon>lamiids</taxon>
        <taxon>Solanales</taxon>
        <taxon>Solanaceae</taxon>
        <taxon>Solanoideae</taxon>
        <taxon>Hyoscyameae</taxon>
        <taxon>Anisodus</taxon>
    </lineage>
</organism>
<reference evidence="4" key="1">
    <citation type="journal article" date="2023" name="Proc. Natl. Acad. Sci. U.S.A.">
        <title>Genomic and structural basis for evolution of tropane alkaloid biosynthesis.</title>
        <authorList>
            <person name="Wanga Y.-J."/>
            <person name="Taina T."/>
            <person name="Yua J.-Y."/>
            <person name="Lia J."/>
            <person name="Xua B."/>
            <person name="Chenc J."/>
            <person name="D'Auriad J.C."/>
            <person name="Huanga J.-P."/>
            <person name="Huanga S.-X."/>
        </authorList>
    </citation>
    <scope>NUCLEOTIDE SEQUENCE [LARGE SCALE GENOMIC DNA]</scope>
    <source>
        <strain evidence="4">cv. KIB-2019</strain>
    </source>
</reference>
<comment type="caution">
    <text evidence="3">The sequence shown here is derived from an EMBL/GenBank/DDBJ whole genome shotgun (WGS) entry which is preliminary data.</text>
</comment>
<sequence>MENEVSHQRPKRMKPTKHVQSSVQDSILTLPSELITEILLRVPVKSLLKFRSVSKSWLALISSPQFVKTHLSQSVNNKENTHHRLMLSSIGPEKNIKVCSIRSLLYESVVESSDLDCPLKTP</sequence>
<keyword evidence="4" id="KW-1185">Reference proteome</keyword>
<dbReference type="Gene3D" id="1.20.1280.50">
    <property type="match status" value="1"/>
</dbReference>